<evidence type="ECO:0000313" key="5">
    <source>
        <dbReference type="EMBL" id="AZQ39514.1"/>
    </source>
</evidence>
<dbReference type="SUPFAM" id="SSF53163">
    <property type="entry name" value="HybD-like"/>
    <property type="match status" value="1"/>
</dbReference>
<evidence type="ECO:0000256" key="4">
    <source>
        <dbReference type="ARBA" id="ARBA00022801"/>
    </source>
</evidence>
<keyword evidence="6" id="KW-1185">Reference proteome</keyword>
<proteinExistence type="inferred from homology"/>
<keyword evidence="3" id="KW-0064">Aspartyl protease</keyword>
<dbReference type="Proteomes" id="UP000280298">
    <property type="component" value="Chromosome"/>
</dbReference>
<dbReference type="GO" id="GO:0004190">
    <property type="term" value="F:aspartic-type endopeptidase activity"/>
    <property type="evidence" value="ECO:0007669"/>
    <property type="project" value="UniProtKB-KW"/>
</dbReference>
<dbReference type="RefSeq" id="WP_126397859.1">
    <property type="nucleotide sequence ID" value="NZ_CP034539.1"/>
</dbReference>
<dbReference type="Gene3D" id="3.40.50.1450">
    <property type="entry name" value="HybD-like"/>
    <property type="match status" value="1"/>
</dbReference>
<reference evidence="5 6" key="1">
    <citation type="journal article" date="2019" name="Int. J. Syst. Evol. Microbiol.">
        <title>Streptomyces cyaneochromogenes sp. nov., a blue pigment-producing actinomycete from manganese-contaminated soil.</title>
        <authorList>
            <person name="Tang X."/>
            <person name="Zhao J."/>
            <person name="Li K."/>
            <person name="Chen Z."/>
            <person name="Sun Y."/>
            <person name="Gao J."/>
        </authorList>
    </citation>
    <scope>NUCLEOTIDE SEQUENCE [LARGE SCALE GENOMIC DNA]</scope>
    <source>
        <strain evidence="5 6">MK-45</strain>
    </source>
</reference>
<keyword evidence="4" id="KW-0378">Hydrolase</keyword>
<dbReference type="Pfam" id="PF01750">
    <property type="entry name" value="HycI"/>
    <property type="match status" value="1"/>
</dbReference>
<gene>
    <name evidence="5" type="ORF">EJ357_43870</name>
</gene>
<dbReference type="InterPro" id="IPR000671">
    <property type="entry name" value="Peptidase_A31"/>
</dbReference>
<dbReference type="PANTHER" id="PTHR30302">
    <property type="entry name" value="HYDROGENASE 1 MATURATION PROTEASE"/>
    <property type="match status" value="1"/>
</dbReference>
<evidence type="ECO:0000256" key="1">
    <source>
        <dbReference type="ARBA" id="ARBA00006814"/>
    </source>
</evidence>
<dbReference type="AlphaFoldDB" id="A0A3S9MJZ7"/>
<protein>
    <submittedName>
        <fullName evidence="5">Hydrogenase maturation protease</fullName>
    </submittedName>
</protein>
<name>A0A3S9MJZ7_9ACTN</name>
<dbReference type="KEGG" id="scya:EJ357_43870"/>
<evidence type="ECO:0000256" key="2">
    <source>
        <dbReference type="ARBA" id="ARBA00022670"/>
    </source>
</evidence>
<comment type="similarity">
    <text evidence="1">Belongs to the peptidase A31 family.</text>
</comment>
<dbReference type="NCBIfam" id="TIGR00072">
    <property type="entry name" value="hydrog_prot"/>
    <property type="match status" value="1"/>
</dbReference>
<keyword evidence="2 5" id="KW-0645">Protease</keyword>
<sequence>MRSRGRIAVIGVGNEFRRDDGVGWAVLARLRERSEDRPLPPDIDLAICDGEPGRLIGLWEGAHLAVVVDAAHTHPGTPGRVHRLELDAGLLAQPATTSSHGLGLGEAVELARVLGLLPERLIVYAVEGAASELGTGLSPAVADAVEPLVRSVEDEIARNADVSARGRT</sequence>
<dbReference type="InterPro" id="IPR023430">
    <property type="entry name" value="Pept_HybD-like_dom_sf"/>
</dbReference>
<dbReference type="GO" id="GO:0008047">
    <property type="term" value="F:enzyme activator activity"/>
    <property type="evidence" value="ECO:0007669"/>
    <property type="project" value="InterPro"/>
</dbReference>
<organism evidence="5 6">
    <name type="scientific">Streptomyces cyaneochromogenes</name>
    <dbReference type="NCBI Taxonomy" id="2496836"/>
    <lineage>
        <taxon>Bacteria</taxon>
        <taxon>Bacillati</taxon>
        <taxon>Actinomycetota</taxon>
        <taxon>Actinomycetes</taxon>
        <taxon>Kitasatosporales</taxon>
        <taxon>Streptomycetaceae</taxon>
        <taxon>Streptomyces</taxon>
    </lineage>
</organism>
<dbReference type="CDD" id="cd00518">
    <property type="entry name" value="H2MP"/>
    <property type="match status" value="1"/>
</dbReference>
<evidence type="ECO:0000313" key="6">
    <source>
        <dbReference type="Proteomes" id="UP000280298"/>
    </source>
</evidence>
<dbReference type="PANTHER" id="PTHR30302:SF1">
    <property type="entry name" value="HYDROGENASE 2 MATURATION PROTEASE"/>
    <property type="match status" value="1"/>
</dbReference>
<evidence type="ECO:0000256" key="3">
    <source>
        <dbReference type="ARBA" id="ARBA00022750"/>
    </source>
</evidence>
<accession>A0A3S9MJZ7</accession>
<dbReference type="GO" id="GO:0016485">
    <property type="term" value="P:protein processing"/>
    <property type="evidence" value="ECO:0007669"/>
    <property type="project" value="TreeGrafter"/>
</dbReference>
<dbReference type="EMBL" id="CP034539">
    <property type="protein sequence ID" value="AZQ39514.1"/>
    <property type="molecule type" value="Genomic_DNA"/>
</dbReference>
<dbReference type="OrthoDB" id="164170at2"/>